<protein>
    <submittedName>
        <fullName evidence="4">Atxe2 family lasso peptide isopeptidase</fullName>
    </submittedName>
</protein>
<dbReference type="InterPro" id="IPR001375">
    <property type="entry name" value="Peptidase_S9_cat"/>
</dbReference>
<proteinExistence type="predicted"/>
<evidence type="ECO:0000313" key="4">
    <source>
        <dbReference type="EMBL" id="NML95930.1"/>
    </source>
</evidence>
<sequence>MRKASAPLALALLVLAPVAAHAAAGAGIRAEIEMTRIDSPSISPDGRLVVWREARASIDRNAYDIAWFVAPADGSKPPRRFADAGEPTLLNGTMLARAPIWTSDSRAILFRKLAKGEAQVWRAEVDGNDVRQLTHEDGNVTDVAALENGHKIAVAVGRSRAAIALAEEEEKDRGTLIDASVDPQRPLYRGDWIDGRWATGRLRGAWFEQGGILPKQAPHLEILDPQSGMLRDASGQEQQVYAPPIKGFDKLGGEFVMVRAESGDNRGNVLLLGKGQDYHLVLAAPDGKEVARCTDALCNPSKVRSINWIGHRNEVMLEVRQTPNNSSLIVWNLADRSTRQLVVGEGLLEGGADLGDPCAAHEVVIACVAASANVPPHLVLVDPQSGALRNLASPNPELPSSEPHFAPLNWVDAEGRPFAGFIALPLGHSGPVPLFITYYSCAGYLRGGLGDEFPLRALAAHGIAAMCINRSAGFVGGGRNTEAYAVAEAGIGTIIDKLAAEGTIDPAHVGVGGVSFGGEVAAWLAIHTHRLRALSVANVMLTPAYYWYNAVAGRDVAGVLRSSWGIGDPDHDRKGWRRMSPAFNADRISAPFLMQVPEQEYRSNVELLSRLQRAGKPAELWAFPQEMHIKWQPRHQLAANERNLDWFRFWLAGEVDPDPAKAAQYVRWRGYGSPSQALAQASVSIKGKSR</sequence>
<keyword evidence="5" id="KW-1185">Reference proteome</keyword>
<dbReference type="SUPFAM" id="SSF82171">
    <property type="entry name" value="DPP6 N-terminal domain-like"/>
    <property type="match status" value="1"/>
</dbReference>
<dbReference type="Pfam" id="PF00326">
    <property type="entry name" value="Peptidase_S9"/>
    <property type="match status" value="1"/>
</dbReference>
<keyword evidence="2" id="KW-0732">Signal</keyword>
<dbReference type="InterPro" id="IPR029058">
    <property type="entry name" value="AB_hydrolase_fold"/>
</dbReference>
<evidence type="ECO:0000259" key="3">
    <source>
        <dbReference type="Pfam" id="PF00326"/>
    </source>
</evidence>
<dbReference type="SUPFAM" id="SSF53474">
    <property type="entry name" value="alpha/beta-Hydrolases"/>
    <property type="match status" value="1"/>
</dbReference>
<name>A0A7Y0GBB2_9SPHN</name>
<dbReference type="GO" id="GO:0004252">
    <property type="term" value="F:serine-type endopeptidase activity"/>
    <property type="evidence" value="ECO:0007669"/>
    <property type="project" value="TreeGrafter"/>
</dbReference>
<keyword evidence="1" id="KW-0378">Hydrolase</keyword>
<dbReference type="InterPro" id="IPR011042">
    <property type="entry name" value="6-blade_b-propeller_TolB-like"/>
</dbReference>
<evidence type="ECO:0000256" key="1">
    <source>
        <dbReference type="ARBA" id="ARBA00022801"/>
    </source>
</evidence>
<dbReference type="Gene3D" id="2.120.10.30">
    <property type="entry name" value="TolB, C-terminal domain"/>
    <property type="match status" value="1"/>
</dbReference>
<dbReference type="Gene3D" id="3.40.50.1820">
    <property type="entry name" value="alpha/beta hydrolase"/>
    <property type="match status" value="1"/>
</dbReference>
<feature type="signal peptide" evidence="2">
    <location>
        <begin position="1"/>
        <end position="22"/>
    </location>
</feature>
<dbReference type="PANTHER" id="PTHR42776">
    <property type="entry name" value="SERINE PEPTIDASE S9 FAMILY MEMBER"/>
    <property type="match status" value="1"/>
</dbReference>
<evidence type="ECO:0000313" key="5">
    <source>
        <dbReference type="Proteomes" id="UP000583556"/>
    </source>
</evidence>
<reference evidence="4 5" key="1">
    <citation type="submission" date="2020-04" db="EMBL/GenBank/DDBJ databases">
        <title>Novosphingobium sp. TW-4 isolated from soil.</title>
        <authorList>
            <person name="Dahal R.H."/>
            <person name="Chaudhary D.K."/>
        </authorList>
    </citation>
    <scope>NUCLEOTIDE SEQUENCE [LARGE SCALE GENOMIC DNA]</scope>
    <source>
        <strain evidence="4 5">TW-4</strain>
    </source>
</reference>
<dbReference type="InterPro" id="IPR053536">
    <property type="entry name" value="Lasso_peptide_isopeptidase"/>
</dbReference>
<comment type="caution">
    <text evidence="4">The sequence shown here is derived from an EMBL/GenBank/DDBJ whole genome shotgun (WGS) entry which is preliminary data.</text>
</comment>
<accession>A0A7Y0GBB2</accession>
<dbReference type="AlphaFoldDB" id="A0A7Y0GBB2"/>
<feature type="domain" description="Peptidase S9 prolyl oligopeptidase catalytic" evidence="3">
    <location>
        <begin position="494"/>
        <end position="652"/>
    </location>
</feature>
<gene>
    <name evidence="4" type="ORF">HHL27_19840</name>
</gene>
<organism evidence="4 5">
    <name type="scientific">Novosphingobium olei</name>
    <dbReference type="NCBI Taxonomy" id="2728851"/>
    <lineage>
        <taxon>Bacteria</taxon>
        <taxon>Pseudomonadati</taxon>
        <taxon>Pseudomonadota</taxon>
        <taxon>Alphaproteobacteria</taxon>
        <taxon>Sphingomonadales</taxon>
        <taxon>Sphingomonadaceae</taxon>
        <taxon>Novosphingobium</taxon>
    </lineage>
</organism>
<evidence type="ECO:0000256" key="2">
    <source>
        <dbReference type="SAM" id="SignalP"/>
    </source>
</evidence>
<feature type="chain" id="PRO_5030728650" evidence="2">
    <location>
        <begin position="23"/>
        <end position="690"/>
    </location>
</feature>
<dbReference type="Proteomes" id="UP000583556">
    <property type="component" value="Unassembled WGS sequence"/>
</dbReference>
<dbReference type="PANTHER" id="PTHR42776:SF27">
    <property type="entry name" value="DIPEPTIDYL PEPTIDASE FAMILY MEMBER 6"/>
    <property type="match status" value="1"/>
</dbReference>
<dbReference type="EMBL" id="JABBGM010000014">
    <property type="protein sequence ID" value="NML95930.1"/>
    <property type="molecule type" value="Genomic_DNA"/>
</dbReference>
<dbReference type="NCBIfam" id="NF033523">
    <property type="entry name" value="lasso_peptidase"/>
    <property type="match status" value="1"/>
</dbReference>
<dbReference type="GO" id="GO:0006508">
    <property type="term" value="P:proteolysis"/>
    <property type="evidence" value="ECO:0007669"/>
    <property type="project" value="InterPro"/>
</dbReference>